<dbReference type="SUPFAM" id="SSF54001">
    <property type="entry name" value="Cysteine proteinases"/>
    <property type="match status" value="1"/>
</dbReference>
<dbReference type="CDD" id="cd02248">
    <property type="entry name" value="Peptidase_C1A"/>
    <property type="match status" value="1"/>
</dbReference>
<dbReference type="PROSITE" id="PS00139">
    <property type="entry name" value="THIOL_PROTEASE_CYS"/>
    <property type="match status" value="1"/>
</dbReference>
<dbReference type="Pfam" id="PF00112">
    <property type="entry name" value="Peptidase_C1"/>
    <property type="match status" value="1"/>
</dbReference>
<comment type="similarity">
    <text evidence="1">Belongs to the peptidase C1 family.</text>
</comment>
<dbReference type="InterPro" id="IPR013128">
    <property type="entry name" value="Peptidase_C1A"/>
</dbReference>
<comment type="caution">
    <text evidence="3">The sequence shown here is derived from an EMBL/GenBank/DDBJ whole genome shotgun (WGS) entry which is preliminary data.</text>
</comment>
<dbReference type="InterPro" id="IPR000668">
    <property type="entry name" value="Peptidase_C1A_C"/>
</dbReference>
<dbReference type="Proteomes" id="UP000239068">
    <property type="component" value="Unassembled WGS sequence"/>
</dbReference>
<dbReference type="GO" id="GO:0006508">
    <property type="term" value="P:proteolysis"/>
    <property type="evidence" value="ECO:0007669"/>
    <property type="project" value="InterPro"/>
</dbReference>
<dbReference type="PRINTS" id="PR00705">
    <property type="entry name" value="PAPAIN"/>
</dbReference>
<dbReference type="SMR" id="A0A2S7WWJ9"/>
<dbReference type="AlphaFoldDB" id="A0A2S7WWJ9"/>
<evidence type="ECO:0000313" key="3">
    <source>
        <dbReference type="EMBL" id="PQJ81856.1"/>
    </source>
</evidence>
<accession>A0A2S7WWJ9</accession>
<dbReference type="GO" id="GO:0008234">
    <property type="term" value="F:cysteine-type peptidase activity"/>
    <property type="evidence" value="ECO:0007669"/>
    <property type="project" value="InterPro"/>
</dbReference>
<organism evidence="3 4">
    <name type="scientific">Polaribacter glomeratus</name>
    <dbReference type="NCBI Taxonomy" id="102"/>
    <lineage>
        <taxon>Bacteria</taxon>
        <taxon>Pseudomonadati</taxon>
        <taxon>Bacteroidota</taxon>
        <taxon>Flavobacteriia</taxon>
        <taxon>Flavobacteriales</taxon>
        <taxon>Flavobacteriaceae</taxon>
    </lineage>
</organism>
<dbReference type="EMBL" id="MSCM01000001">
    <property type="protein sequence ID" value="PQJ81856.1"/>
    <property type="molecule type" value="Genomic_DNA"/>
</dbReference>
<feature type="domain" description="Peptidase C1A papain C-terminal" evidence="2">
    <location>
        <begin position="40"/>
        <end position="247"/>
    </location>
</feature>
<dbReference type="Gene3D" id="3.90.70.10">
    <property type="entry name" value="Cysteine proteinases"/>
    <property type="match status" value="1"/>
</dbReference>
<gene>
    <name evidence="3" type="ORF">BTO16_04395</name>
</gene>
<dbReference type="InterPro" id="IPR000169">
    <property type="entry name" value="Pept_cys_AS"/>
</dbReference>
<evidence type="ECO:0000256" key="1">
    <source>
        <dbReference type="ARBA" id="ARBA00008455"/>
    </source>
</evidence>
<evidence type="ECO:0000313" key="4">
    <source>
        <dbReference type="Proteomes" id="UP000239068"/>
    </source>
</evidence>
<proteinExistence type="inferred from homology"/>
<reference evidence="3 4" key="1">
    <citation type="submission" date="2016-12" db="EMBL/GenBank/DDBJ databases">
        <title>Trade-off between light-utilization and light-protection in marine flavobacteria.</title>
        <authorList>
            <person name="Kumagai Y."/>
            <person name="Yoshizawa S."/>
            <person name="Kogure K."/>
            <person name="Iwasaki W."/>
        </authorList>
    </citation>
    <scope>NUCLEOTIDE SEQUENCE [LARGE SCALE GENOMIC DNA]</scope>
    <source>
        <strain evidence="3 4">ATCC 43844</strain>
    </source>
</reference>
<evidence type="ECO:0000259" key="2">
    <source>
        <dbReference type="SMART" id="SM00645"/>
    </source>
</evidence>
<dbReference type="InterPro" id="IPR039417">
    <property type="entry name" value="Peptidase_C1A_papain-like"/>
</dbReference>
<keyword evidence="4" id="KW-1185">Reference proteome</keyword>
<sequence>MGLVVPTDQEFRKLFKVQGAYIQDGQKVYDLTVSKFGDENATSFDLRDFDGVTSVKDQGNCGSCWAFAAVATIESSHALINKEKLDLSEQSFVNCVDNSGGCSGGWYDFAYNWLLENDAELALEGETPYQKVQNSCTLYEGKSNVKISNYNFIEGNPSTEEVKNLLVRHGAMAVSLDANTNEFLNYKSGVIHTMNTKPTHAVTLIGWDDDKQAWLVKNSWGTYWGLDGFGWVGYNTTGLTGFSWVDVTKNDAAPEPKPEKELVEIDFVHALGSLQVHQELYIQVGRNKAKIFGMNKKGVKYHNRIYVPKGKHNFLIITTTIIKKDNKKSMLFGVSKAKITVKDDKTYKLVYKDRIKKSNVFNLTLEEDDIKVD</sequence>
<dbReference type="InterPro" id="IPR038765">
    <property type="entry name" value="Papain-like_cys_pep_sf"/>
</dbReference>
<name>A0A2S7WWJ9_9FLAO</name>
<dbReference type="PANTHER" id="PTHR12411">
    <property type="entry name" value="CYSTEINE PROTEASE FAMILY C1-RELATED"/>
    <property type="match status" value="1"/>
</dbReference>
<protein>
    <recommendedName>
        <fullName evidence="2">Peptidase C1A papain C-terminal domain-containing protein</fullName>
    </recommendedName>
</protein>
<dbReference type="SMART" id="SM00645">
    <property type="entry name" value="Pept_C1"/>
    <property type="match status" value="1"/>
</dbReference>